<dbReference type="Proteomes" id="UP000702209">
    <property type="component" value="Unassembled WGS sequence"/>
</dbReference>
<evidence type="ECO:0000313" key="1">
    <source>
        <dbReference type="EMBL" id="MBF6302850.1"/>
    </source>
</evidence>
<proteinExistence type="predicted"/>
<dbReference type="RefSeq" id="WP_195134031.1">
    <property type="nucleotide sequence ID" value="NZ_JADLQX010000065.1"/>
</dbReference>
<reference evidence="1 2" key="1">
    <citation type="submission" date="2020-10" db="EMBL/GenBank/DDBJ databases">
        <title>Identification of Nocardia species via Next-generation sequencing and recognition of intraspecies genetic diversity.</title>
        <authorList>
            <person name="Li P."/>
            <person name="Li P."/>
            <person name="Lu B."/>
        </authorList>
    </citation>
    <scope>NUCLEOTIDE SEQUENCE [LARGE SCALE GENOMIC DNA]</scope>
    <source>
        <strain evidence="1 2">BJ06-0157</strain>
    </source>
</reference>
<comment type="caution">
    <text evidence="1">The sequence shown here is derived from an EMBL/GenBank/DDBJ whole genome shotgun (WGS) entry which is preliminary data.</text>
</comment>
<accession>A0ABS0D1Z0</accession>
<keyword evidence="2" id="KW-1185">Reference proteome</keyword>
<sequence>MKPFDDKLRELLQRIKSGLGDSIPYAARISDGRLRELISTLGGGVQRKIDMDYDAGVAFSDMGRNRLDNSTLQSPWGQIRALDLAVDDELTKTLGRGVNHTFVVRDNSNNDLYIYKPASGENFDGVDWIPHVPGELAKREAAAFRIDQLYGFGRVPPTIIANGPHGPGSLQSYIYFGRAKKWSQYETVQQHQAAVLHHTIGHIDGGPENYGPDLDGNLISYDHGLAFPEAPHPPVHHFDSDFIISHLGGQLDETVLSAVNAVESDQIHVALDGLLSESAIEGAVIRHETVRSVGMIPRN</sequence>
<dbReference type="EMBL" id="JADLQX010000065">
    <property type="protein sequence ID" value="MBF6302850.1"/>
    <property type="molecule type" value="Genomic_DNA"/>
</dbReference>
<organism evidence="1 2">
    <name type="scientific">Nocardia amamiensis</name>
    <dbReference type="NCBI Taxonomy" id="404578"/>
    <lineage>
        <taxon>Bacteria</taxon>
        <taxon>Bacillati</taxon>
        <taxon>Actinomycetota</taxon>
        <taxon>Actinomycetes</taxon>
        <taxon>Mycobacteriales</taxon>
        <taxon>Nocardiaceae</taxon>
        <taxon>Nocardia</taxon>
    </lineage>
</organism>
<name>A0ABS0D1Z0_9NOCA</name>
<gene>
    <name evidence="1" type="ORF">IU459_35795</name>
</gene>
<evidence type="ECO:0000313" key="2">
    <source>
        <dbReference type="Proteomes" id="UP000702209"/>
    </source>
</evidence>
<protein>
    <submittedName>
        <fullName evidence="1">Uncharacterized protein</fullName>
    </submittedName>
</protein>